<dbReference type="EMBL" id="CAADIJ010000005">
    <property type="protein sequence ID" value="VFR66065.1"/>
    <property type="molecule type" value="Genomic_DNA"/>
</dbReference>
<keyword evidence="1" id="KW-0963">Cytoplasm</keyword>
<sequence>MQQSRQRSADKNDESGRFWRSSKVLTKPGGGSGVAASQPFRLRAMQGKCNVGWVNSPFFFIYMADLYALTEQALAGMDVELVEVERAALGLLRVTIDRPEGVRIEDCERVTRQLSRVFEVENIDYRRLEVGSPGVDRPLRNEADLRRFAGERVEIKLREAVDSRKVFSGKLLAEAAAAEGQEPAGASTFGLEFEAKKGEVQVLSFTFEDIERAKLDPVLDFKGKKR</sequence>
<feature type="region of interest" description="Disordered" evidence="3">
    <location>
        <begin position="1"/>
        <end position="33"/>
    </location>
</feature>
<accession>A0A484SWM2</accession>
<gene>
    <name evidence="6" type="ORF">ANDA3_1646</name>
    <name evidence="8" type="ORF">DAR2_1515</name>
    <name evidence="7" type="ORF">DAR3_1511</name>
</gene>
<dbReference type="EMBL" id="CAADIC010000024">
    <property type="protein sequence ID" value="VFR39425.1"/>
    <property type="molecule type" value="Genomic_DNA"/>
</dbReference>
<dbReference type="Pfam" id="PF17384">
    <property type="entry name" value="DUF150_C"/>
    <property type="match status" value="1"/>
</dbReference>
<organism evidence="7">
    <name type="scientific">plant metagenome</name>
    <dbReference type="NCBI Taxonomy" id="1297885"/>
    <lineage>
        <taxon>unclassified sequences</taxon>
        <taxon>metagenomes</taxon>
        <taxon>organismal metagenomes</taxon>
    </lineage>
</organism>
<dbReference type="CDD" id="cd01734">
    <property type="entry name" value="YlxS_C"/>
    <property type="match status" value="1"/>
</dbReference>
<dbReference type="NCBIfam" id="NF000929">
    <property type="entry name" value="PRK00092.2-1"/>
    <property type="match status" value="1"/>
</dbReference>
<dbReference type="HAMAP" id="MF_01077">
    <property type="entry name" value="RimP"/>
    <property type="match status" value="1"/>
</dbReference>
<dbReference type="PANTHER" id="PTHR33867">
    <property type="entry name" value="RIBOSOME MATURATION FACTOR RIMP"/>
    <property type="match status" value="1"/>
</dbReference>
<evidence type="ECO:0000313" key="6">
    <source>
        <dbReference type="EMBL" id="VFR39425.1"/>
    </source>
</evidence>
<dbReference type="Gene3D" id="3.30.300.70">
    <property type="entry name" value="RimP-like superfamily, N-terminal"/>
    <property type="match status" value="1"/>
</dbReference>
<dbReference type="InterPro" id="IPR028998">
    <property type="entry name" value="RimP_C"/>
</dbReference>
<dbReference type="InterPro" id="IPR028989">
    <property type="entry name" value="RimP_N"/>
</dbReference>
<feature type="domain" description="Ribosome maturation factor RimP N-terminal" evidence="4">
    <location>
        <begin position="71"/>
        <end position="136"/>
    </location>
</feature>
<evidence type="ECO:0000256" key="2">
    <source>
        <dbReference type="ARBA" id="ARBA00022517"/>
    </source>
</evidence>
<dbReference type="AlphaFoldDB" id="A0A484SWM2"/>
<name>A0A484SWM2_9ZZZZ</name>
<dbReference type="InterPro" id="IPR003728">
    <property type="entry name" value="Ribosome_maturation_RimP"/>
</dbReference>
<evidence type="ECO:0000259" key="5">
    <source>
        <dbReference type="Pfam" id="PF17384"/>
    </source>
</evidence>
<dbReference type="SUPFAM" id="SSF74942">
    <property type="entry name" value="YhbC-like, C-terminal domain"/>
    <property type="match status" value="1"/>
</dbReference>
<dbReference type="SUPFAM" id="SSF75420">
    <property type="entry name" value="YhbC-like, N-terminal domain"/>
    <property type="match status" value="1"/>
</dbReference>
<reference evidence="7" key="1">
    <citation type="submission" date="2019-03" db="EMBL/GenBank/DDBJ databases">
        <authorList>
            <person name="Danneels B."/>
        </authorList>
    </citation>
    <scope>NUCLEOTIDE SEQUENCE</scope>
</reference>
<evidence type="ECO:0000259" key="4">
    <source>
        <dbReference type="Pfam" id="PF02576"/>
    </source>
</evidence>
<feature type="domain" description="Ribosome maturation factor RimP C-terminal" evidence="5">
    <location>
        <begin position="139"/>
        <end position="216"/>
    </location>
</feature>
<feature type="compositionally biased region" description="Basic and acidic residues" evidence="3">
    <location>
        <begin position="7"/>
        <end position="17"/>
    </location>
</feature>
<dbReference type="Gene3D" id="2.30.30.180">
    <property type="entry name" value="Ribosome maturation factor RimP, C-terminal domain"/>
    <property type="match status" value="1"/>
</dbReference>
<evidence type="ECO:0000256" key="3">
    <source>
        <dbReference type="SAM" id="MobiDB-lite"/>
    </source>
</evidence>
<keyword evidence="2" id="KW-0690">Ribosome biogenesis</keyword>
<dbReference type="InterPro" id="IPR035956">
    <property type="entry name" value="RimP_N_sf"/>
</dbReference>
<dbReference type="GO" id="GO:0006412">
    <property type="term" value="P:translation"/>
    <property type="evidence" value="ECO:0007669"/>
    <property type="project" value="TreeGrafter"/>
</dbReference>
<evidence type="ECO:0000313" key="7">
    <source>
        <dbReference type="EMBL" id="VFR66065.1"/>
    </source>
</evidence>
<dbReference type="PANTHER" id="PTHR33867:SF1">
    <property type="entry name" value="RIBOSOME MATURATION FACTOR RIMP"/>
    <property type="match status" value="1"/>
</dbReference>
<protein>
    <submittedName>
        <fullName evidence="7">FIG000325: clustered with transcription termination protein NusA</fullName>
    </submittedName>
</protein>
<dbReference type="GO" id="GO:0000028">
    <property type="term" value="P:ribosomal small subunit assembly"/>
    <property type="evidence" value="ECO:0007669"/>
    <property type="project" value="TreeGrafter"/>
</dbReference>
<dbReference type="EMBL" id="CAADIL010000029">
    <property type="protein sequence ID" value="VFR81347.1"/>
    <property type="molecule type" value="Genomic_DNA"/>
</dbReference>
<dbReference type="GO" id="GO:0005829">
    <property type="term" value="C:cytosol"/>
    <property type="evidence" value="ECO:0007669"/>
    <property type="project" value="TreeGrafter"/>
</dbReference>
<dbReference type="Pfam" id="PF02576">
    <property type="entry name" value="RimP_N"/>
    <property type="match status" value="1"/>
</dbReference>
<proteinExistence type="inferred from homology"/>
<dbReference type="InterPro" id="IPR036847">
    <property type="entry name" value="RimP_C_sf"/>
</dbReference>
<evidence type="ECO:0000313" key="8">
    <source>
        <dbReference type="EMBL" id="VFR81347.1"/>
    </source>
</evidence>
<evidence type="ECO:0000256" key="1">
    <source>
        <dbReference type="ARBA" id="ARBA00022490"/>
    </source>
</evidence>